<feature type="compositionally biased region" description="Polar residues" evidence="7">
    <location>
        <begin position="191"/>
        <end position="202"/>
    </location>
</feature>
<evidence type="ECO:0000256" key="6">
    <source>
        <dbReference type="ARBA" id="ARBA00023136"/>
    </source>
</evidence>
<dbReference type="PaxDb" id="8364-ENSXETP00000058788"/>
<dbReference type="AlphaFoldDB" id="F6WGW8"/>
<evidence type="ECO:0000256" key="2">
    <source>
        <dbReference type="ARBA" id="ARBA00008688"/>
    </source>
</evidence>
<dbReference type="GeneTree" id="ENSGT00940000160541"/>
<dbReference type="InterPro" id="IPR042313">
    <property type="entry name" value="RELL2"/>
</dbReference>
<dbReference type="Bgee" id="ENSXETG00000002692">
    <property type="expression patterns" value="Expressed in testis and 7 other cell types or tissues"/>
</dbReference>
<keyword evidence="3" id="KW-1003">Cell membrane</keyword>
<evidence type="ECO:0000313" key="9">
    <source>
        <dbReference type="Ensembl" id="ENSXETP00000005800"/>
    </source>
</evidence>
<dbReference type="PANTHER" id="PTHR31481:SF0">
    <property type="entry name" value="RELT-LIKE PROTEIN 2"/>
    <property type="match status" value="1"/>
</dbReference>
<name>F6WGW8_XENTR</name>
<evidence type="ECO:0000256" key="3">
    <source>
        <dbReference type="ARBA" id="ARBA00022475"/>
    </source>
</evidence>
<evidence type="ECO:0000256" key="8">
    <source>
        <dbReference type="SAM" id="Phobius"/>
    </source>
</evidence>
<dbReference type="InterPro" id="IPR022248">
    <property type="entry name" value="TNF_rcpt_RELT"/>
</dbReference>
<dbReference type="Ensembl" id="ENSXETT00000005800">
    <property type="protein sequence ID" value="ENSXETP00000005800"/>
    <property type="gene ID" value="ENSXETG00000002692"/>
</dbReference>
<keyword evidence="6 8" id="KW-0472">Membrane</keyword>
<evidence type="ECO:0000256" key="7">
    <source>
        <dbReference type="SAM" id="MobiDB-lite"/>
    </source>
</evidence>
<comment type="subcellular location">
    <subcellularLocation>
        <location evidence="1">Cell membrane</location>
        <topology evidence="1">Single-pass membrane protein</topology>
    </subcellularLocation>
</comment>
<proteinExistence type="inferred from homology"/>
<keyword evidence="5 8" id="KW-1133">Transmembrane helix</keyword>
<comment type="similarity">
    <text evidence="2">Belongs to the RELT family.</text>
</comment>
<feature type="region of interest" description="Disordered" evidence="7">
    <location>
        <begin position="326"/>
        <end position="355"/>
    </location>
</feature>
<dbReference type="GO" id="GO:0005886">
    <property type="term" value="C:plasma membrane"/>
    <property type="evidence" value="ECO:0007669"/>
    <property type="project" value="UniProtKB-SubCell"/>
</dbReference>
<evidence type="ECO:0000256" key="5">
    <source>
        <dbReference type="ARBA" id="ARBA00022989"/>
    </source>
</evidence>
<feature type="compositionally biased region" description="Basic and acidic residues" evidence="7">
    <location>
        <begin position="203"/>
        <end position="213"/>
    </location>
</feature>
<gene>
    <name evidence="9" type="primary">rell2</name>
</gene>
<sequence length="355" mass="40117">MIETGMEINMEEKEAAPQQNPYMLFLLVLVFFVTGLLGFLICHVLKKKGYRCRTFPEELDPEAKEGLNEDLENAEELSNEDTVERIVKCIIQNEANAEALKQMLGDTEGEVPIVPSLCLHRESQDAGPPHHHTVHLGSTQAPCIHCTRKKRSLLHRMGRSKEGKGKSHPGEVTVFSVGRFRVTHIGKKHSIQGSQDGSQEPASSDKNHEEQPVMRKSSKSLDQQQDQHHIGTQDLSHNGPDMVGLAKLEAHSESEAKSVGNSSLKRLEDQFQRHSLKKQGTKERRSSAPEKTAAEWVKVVDICERVDEKQKETRLESADEWKIQQLREENFPTTTGTSATRTERRHNKAWCSHMQ</sequence>
<dbReference type="PANTHER" id="PTHR31481">
    <property type="entry name" value="RELT-LIKE PROTEIN 2 RELL2"/>
    <property type="match status" value="1"/>
</dbReference>
<feature type="transmembrane region" description="Helical" evidence="8">
    <location>
        <begin position="22"/>
        <end position="45"/>
    </location>
</feature>
<dbReference type="GO" id="GO:1900745">
    <property type="term" value="P:positive regulation of p38MAPK cascade"/>
    <property type="evidence" value="ECO:0007669"/>
    <property type="project" value="InterPro"/>
</dbReference>
<accession>F6WGW8</accession>
<reference evidence="9" key="1">
    <citation type="journal article" date="2010" name="Science">
        <title>The genome of the Western clawed frog Xenopus tropicalis.</title>
        <authorList>
            <person name="Hellsten U."/>
            <person name="Harland R.M."/>
            <person name="Gilchrist M.J."/>
            <person name="Hendrix D."/>
            <person name="Jurka J."/>
            <person name="Kapitonov V."/>
            <person name="Ovcharenko I."/>
            <person name="Putnam N.H."/>
            <person name="Shu S."/>
            <person name="Taher L."/>
            <person name="Blitz I.L."/>
            <person name="Blumberg B."/>
            <person name="Dichmann D.S."/>
            <person name="Dubchak I."/>
            <person name="Amaya E."/>
            <person name="Detter J.C."/>
            <person name="Fletcher R."/>
            <person name="Gerhard D.S."/>
            <person name="Goodstein D."/>
            <person name="Graves T."/>
            <person name="Grigoriev I.V."/>
            <person name="Grimwood J."/>
            <person name="Kawashima T."/>
            <person name="Lindquist E."/>
            <person name="Lucas S.M."/>
            <person name="Mead P.E."/>
            <person name="Mitros T."/>
            <person name="Ogino H."/>
            <person name="Ohta Y."/>
            <person name="Poliakov A.V."/>
            <person name="Pollet N."/>
            <person name="Robert J."/>
            <person name="Salamov A."/>
            <person name="Sater A.K."/>
            <person name="Schmutz J."/>
            <person name="Terry A."/>
            <person name="Vize P.D."/>
            <person name="Warren W.C."/>
            <person name="Wells D."/>
            <person name="Wills A."/>
            <person name="Wilson R.K."/>
            <person name="Zimmerman L.B."/>
            <person name="Zorn A.M."/>
            <person name="Grainger R."/>
            <person name="Grammer T."/>
            <person name="Khokha M.K."/>
            <person name="Richardson P.M."/>
            <person name="Rokhsar D.S."/>
        </authorList>
    </citation>
    <scope>NUCLEOTIDE SEQUENCE [LARGE SCALE GENOMIC DNA]</scope>
    <source>
        <strain evidence="9">Nigerian</strain>
    </source>
</reference>
<keyword evidence="4 8" id="KW-0812">Transmembrane</keyword>
<protein>
    <submittedName>
        <fullName evidence="9">RELT-like 2</fullName>
    </submittedName>
</protein>
<dbReference type="FunCoup" id="F6WGW8">
    <property type="interactions" value="118"/>
</dbReference>
<organism evidence="9">
    <name type="scientific">Xenopus tropicalis</name>
    <name type="common">Western clawed frog</name>
    <name type="synonym">Silurana tropicalis</name>
    <dbReference type="NCBI Taxonomy" id="8364"/>
    <lineage>
        <taxon>Eukaryota</taxon>
        <taxon>Metazoa</taxon>
        <taxon>Chordata</taxon>
        <taxon>Craniata</taxon>
        <taxon>Vertebrata</taxon>
        <taxon>Euteleostomi</taxon>
        <taxon>Amphibia</taxon>
        <taxon>Batrachia</taxon>
        <taxon>Anura</taxon>
        <taxon>Pipoidea</taxon>
        <taxon>Pipidae</taxon>
        <taxon>Xenopodinae</taxon>
        <taxon>Xenopus</taxon>
        <taxon>Silurana</taxon>
    </lineage>
</organism>
<reference evidence="9" key="2">
    <citation type="submission" date="2011-06" db="UniProtKB">
        <authorList>
            <consortium name="Ensembl"/>
        </authorList>
    </citation>
    <scope>IDENTIFICATION</scope>
</reference>
<dbReference type="Xenbase" id="XB-GENE-5821411">
    <property type="gene designation" value="rell2"/>
</dbReference>
<feature type="region of interest" description="Disordered" evidence="7">
    <location>
        <begin position="187"/>
        <end position="290"/>
    </location>
</feature>
<evidence type="ECO:0000256" key="1">
    <source>
        <dbReference type="ARBA" id="ARBA00004162"/>
    </source>
</evidence>
<evidence type="ECO:0000256" key="4">
    <source>
        <dbReference type="ARBA" id="ARBA00022692"/>
    </source>
</evidence>
<dbReference type="InParanoid" id="F6WGW8"/>
<dbReference type="Pfam" id="PF12606">
    <property type="entry name" value="RELT"/>
    <property type="match status" value="1"/>
</dbReference>